<keyword evidence="1" id="KW-1133">Transmembrane helix</keyword>
<evidence type="ECO:0000313" key="2">
    <source>
        <dbReference type="EMBL" id="KUK95388.1"/>
    </source>
</evidence>
<comment type="caution">
    <text evidence="2">The sequence shown here is derived from an EMBL/GenBank/DDBJ whole genome shotgun (WGS) entry which is preliminary data.</text>
</comment>
<feature type="transmembrane region" description="Helical" evidence="1">
    <location>
        <begin position="78"/>
        <end position="96"/>
    </location>
</feature>
<dbReference type="AlphaFoldDB" id="A0A101IHT4"/>
<feature type="transmembrane region" description="Helical" evidence="1">
    <location>
        <begin position="50"/>
        <end position="71"/>
    </location>
</feature>
<keyword evidence="1" id="KW-0472">Membrane</keyword>
<dbReference type="Proteomes" id="UP000053961">
    <property type="component" value="Unassembled WGS sequence"/>
</dbReference>
<sequence>MDDWKIKISVLWLFAAVAFLAHQILMLMEPGIIAQLMAGEAEGQKIGPELILFSAILMLVPLVMAFLSMTLKGSMNRWVNIIAGSVFAALWFVGVVDAVLSAYWGGALMTLSAVVASLLIVWYAWKSASIGP</sequence>
<keyword evidence="1" id="KW-0812">Transmembrane</keyword>
<proteinExistence type="predicted"/>
<dbReference type="PATRIC" id="fig|301375.6.peg.1285"/>
<evidence type="ECO:0000313" key="3">
    <source>
        <dbReference type="Proteomes" id="UP000053961"/>
    </source>
</evidence>
<dbReference type="Pfam" id="PF19851">
    <property type="entry name" value="DUF6326"/>
    <property type="match status" value="1"/>
</dbReference>
<name>A0A101IHT4_9EURY</name>
<organism evidence="2 3">
    <name type="scientific">Methanothrix harundinacea</name>
    <dbReference type="NCBI Taxonomy" id="301375"/>
    <lineage>
        <taxon>Archaea</taxon>
        <taxon>Methanobacteriati</taxon>
        <taxon>Methanobacteriota</taxon>
        <taxon>Stenosarchaea group</taxon>
        <taxon>Methanomicrobia</taxon>
        <taxon>Methanotrichales</taxon>
        <taxon>Methanotrichaceae</taxon>
        <taxon>Methanothrix</taxon>
    </lineage>
</organism>
<protein>
    <submittedName>
        <fullName evidence="2">Uncharacterized protein</fullName>
    </submittedName>
</protein>
<accession>A0A101IHT4</accession>
<reference evidence="3" key="1">
    <citation type="journal article" date="2015" name="MBio">
        <title>Genome-Resolved Metagenomic Analysis Reveals Roles for Candidate Phyla and Other Microbial Community Members in Biogeochemical Transformations in Oil Reservoirs.</title>
        <authorList>
            <person name="Hu P."/>
            <person name="Tom L."/>
            <person name="Singh A."/>
            <person name="Thomas B.C."/>
            <person name="Baker B.J."/>
            <person name="Piceno Y.M."/>
            <person name="Andersen G.L."/>
            <person name="Banfield J.F."/>
        </authorList>
    </citation>
    <scope>NUCLEOTIDE SEQUENCE [LARGE SCALE GENOMIC DNA]</scope>
</reference>
<dbReference type="EMBL" id="LGHB01000035">
    <property type="protein sequence ID" value="KUK95388.1"/>
    <property type="molecule type" value="Genomic_DNA"/>
</dbReference>
<feature type="transmembrane region" description="Helical" evidence="1">
    <location>
        <begin position="102"/>
        <end position="125"/>
    </location>
</feature>
<gene>
    <name evidence="2" type="ORF">XE07_1847</name>
</gene>
<evidence type="ECO:0000256" key="1">
    <source>
        <dbReference type="SAM" id="Phobius"/>
    </source>
</evidence>
<dbReference type="InterPro" id="IPR046289">
    <property type="entry name" value="DUF6326"/>
</dbReference>